<dbReference type="SUPFAM" id="SSF46689">
    <property type="entry name" value="Homeodomain-like"/>
    <property type="match status" value="1"/>
</dbReference>
<dbReference type="AlphaFoldDB" id="A0A4D4KWT6"/>
<evidence type="ECO:0000256" key="4">
    <source>
        <dbReference type="PROSITE-ProRule" id="PRU00335"/>
    </source>
</evidence>
<dbReference type="Gene3D" id="1.10.357.10">
    <property type="entry name" value="Tetracycline Repressor, domain 2"/>
    <property type="match status" value="1"/>
</dbReference>
<evidence type="ECO:0000259" key="5">
    <source>
        <dbReference type="PROSITE" id="PS50977"/>
    </source>
</evidence>
<dbReference type="Proteomes" id="UP000301309">
    <property type="component" value="Unassembled WGS sequence"/>
</dbReference>
<dbReference type="InterPro" id="IPR001647">
    <property type="entry name" value="HTH_TetR"/>
</dbReference>
<evidence type="ECO:0000313" key="6">
    <source>
        <dbReference type="EMBL" id="GDY50273.1"/>
    </source>
</evidence>
<feature type="DNA-binding region" description="H-T-H motif" evidence="4">
    <location>
        <begin position="32"/>
        <end position="51"/>
    </location>
</feature>
<keyword evidence="3" id="KW-0804">Transcription</keyword>
<dbReference type="InterPro" id="IPR036271">
    <property type="entry name" value="Tet_transcr_reg_TetR-rel_C_sf"/>
</dbReference>
<proteinExistence type="predicted"/>
<dbReference type="PROSITE" id="PS50977">
    <property type="entry name" value="HTH_TETR_2"/>
    <property type="match status" value="1"/>
</dbReference>
<dbReference type="InterPro" id="IPR009057">
    <property type="entry name" value="Homeodomain-like_sf"/>
</dbReference>
<keyword evidence="7" id="KW-1185">Reference proteome</keyword>
<feature type="domain" description="HTH tetR-type" evidence="5">
    <location>
        <begin position="9"/>
        <end position="69"/>
    </location>
</feature>
<organism evidence="6 7">
    <name type="scientific">Streptomyces violaceusniger</name>
    <dbReference type="NCBI Taxonomy" id="68280"/>
    <lineage>
        <taxon>Bacteria</taxon>
        <taxon>Bacillati</taxon>
        <taxon>Actinomycetota</taxon>
        <taxon>Actinomycetes</taxon>
        <taxon>Kitasatosporales</taxon>
        <taxon>Streptomycetaceae</taxon>
        <taxon>Streptomyces</taxon>
        <taxon>Streptomyces violaceusniger group</taxon>
    </lineage>
</organism>
<dbReference type="GO" id="GO:0000976">
    <property type="term" value="F:transcription cis-regulatory region binding"/>
    <property type="evidence" value="ECO:0007669"/>
    <property type="project" value="TreeGrafter"/>
</dbReference>
<dbReference type="RefSeq" id="WP_137976149.1">
    <property type="nucleotide sequence ID" value="NZ_BAAASO010000028.1"/>
</dbReference>
<dbReference type="Pfam" id="PF13305">
    <property type="entry name" value="TetR_C_33"/>
    <property type="match status" value="1"/>
</dbReference>
<dbReference type="SUPFAM" id="SSF48498">
    <property type="entry name" value="Tetracyclin repressor-like, C-terminal domain"/>
    <property type="match status" value="1"/>
</dbReference>
<name>A0A4D4KWT6_STRVO</name>
<protein>
    <submittedName>
        <fullName evidence="6">TetR family transcriptional regulator</fullName>
    </submittedName>
</protein>
<dbReference type="PANTHER" id="PTHR30055:SF234">
    <property type="entry name" value="HTH-TYPE TRANSCRIPTIONAL REGULATOR BETI"/>
    <property type="match status" value="1"/>
</dbReference>
<dbReference type="OrthoDB" id="3173376at2"/>
<keyword evidence="1" id="KW-0805">Transcription regulation</keyword>
<dbReference type="EMBL" id="BJHW01000001">
    <property type="protein sequence ID" value="GDY50273.1"/>
    <property type="molecule type" value="Genomic_DNA"/>
</dbReference>
<evidence type="ECO:0000256" key="3">
    <source>
        <dbReference type="ARBA" id="ARBA00023163"/>
    </source>
</evidence>
<comment type="caution">
    <text evidence="6">The sequence shown here is derived from an EMBL/GenBank/DDBJ whole genome shotgun (WGS) entry which is preliminary data.</text>
</comment>
<accession>A0A4D4KWT6</accession>
<evidence type="ECO:0000256" key="2">
    <source>
        <dbReference type="ARBA" id="ARBA00023125"/>
    </source>
</evidence>
<dbReference type="GO" id="GO:0003700">
    <property type="term" value="F:DNA-binding transcription factor activity"/>
    <property type="evidence" value="ECO:0007669"/>
    <property type="project" value="TreeGrafter"/>
</dbReference>
<reference evidence="6 7" key="1">
    <citation type="journal article" date="2020" name="Int. J. Syst. Evol. Microbiol.">
        <title>Reclassification of Streptomyces castelarensis and Streptomyces sporoclivatus as later heterotypic synonyms of Streptomyces antimycoticus.</title>
        <authorList>
            <person name="Komaki H."/>
            <person name="Tamura T."/>
        </authorList>
    </citation>
    <scope>NUCLEOTIDE SEQUENCE [LARGE SCALE GENOMIC DNA]</scope>
    <source>
        <strain evidence="6 7">NBRC 13459</strain>
    </source>
</reference>
<dbReference type="InterPro" id="IPR050109">
    <property type="entry name" value="HTH-type_TetR-like_transc_reg"/>
</dbReference>
<evidence type="ECO:0000313" key="7">
    <source>
        <dbReference type="Proteomes" id="UP000301309"/>
    </source>
</evidence>
<gene>
    <name evidence="6" type="ORF">SVIO_008960</name>
</gene>
<evidence type="ECO:0000256" key="1">
    <source>
        <dbReference type="ARBA" id="ARBA00023015"/>
    </source>
</evidence>
<dbReference type="Pfam" id="PF00440">
    <property type="entry name" value="TetR_N"/>
    <property type="match status" value="1"/>
</dbReference>
<dbReference type="InterPro" id="IPR025996">
    <property type="entry name" value="MT1864/Rv1816-like_C"/>
</dbReference>
<dbReference type="PANTHER" id="PTHR30055">
    <property type="entry name" value="HTH-TYPE TRANSCRIPTIONAL REGULATOR RUTR"/>
    <property type="match status" value="1"/>
</dbReference>
<sequence length="192" mass="20938">MSHKPFHHGNLRAVLLDQAEQTLREGGIDALSLRELARKAGVSHGAPRSHFVDRQSLLDALAERGFNRLADEVEAVIGSDAADYKQRFRAIATAYVHFAVTDAALLDLMFTAKNGNAPEGLRAASERLFAAFGDLIERSTEAGELRPQDPYRLQLLFAAVMQGIASLVTTRRISAEDGDSLVDDAIALLVRQ</sequence>
<keyword evidence="2 4" id="KW-0238">DNA-binding</keyword>